<accession>A0A317SNM2</accession>
<evidence type="ECO:0000256" key="9">
    <source>
        <dbReference type="SAM" id="Phobius"/>
    </source>
</evidence>
<reference evidence="11 12" key="1">
    <citation type="submission" date="2018-03" db="EMBL/GenBank/DDBJ databases">
        <title>Genomes of Pezizomycetes fungi and the evolution of truffles.</title>
        <authorList>
            <person name="Murat C."/>
            <person name="Payen T."/>
            <person name="Noel B."/>
            <person name="Kuo A."/>
            <person name="Martin F.M."/>
        </authorList>
    </citation>
    <scope>NUCLEOTIDE SEQUENCE [LARGE SCALE GENOMIC DNA]</scope>
    <source>
        <strain evidence="11">091103-1</strain>
    </source>
</reference>
<dbReference type="GO" id="GO:0005886">
    <property type="term" value="C:plasma membrane"/>
    <property type="evidence" value="ECO:0007669"/>
    <property type="project" value="TreeGrafter"/>
</dbReference>
<dbReference type="OrthoDB" id="534912at2759"/>
<keyword evidence="6 9" id="KW-0472">Membrane</keyword>
<dbReference type="PANTHER" id="PTHR43029">
    <property type="entry name" value="AMMONIUM TRANSPORTER MEP2"/>
    <property type="match status" value="1"/>
</dbReference>
<evidence type="ECO:0000256" key="8">
    <source>
        <dbReference type="SAM" id="MobiDB-lite"/>
    </source>
</evidence>
<feature type="domain" description="Ammonium transporter AmtB-like" evidence="10">
    <location>
        <begin position="3"/>
        <end position="67"/>
    </location>
</feature>
<evidence type="ECO:0000256" key="5">
    <source>
        <dbReference type="ARBA" id="ARBA00022989"/>
    </source>
</evidence>
<gene>
    <name evidence="11" type="ORF">C7212DRAFT_321040</name>
</gene>
<name>A0A317SNM2_9PEZI</name>
<evidence type="ECO:0000313" key="12">
    <source>
        <dbReference type="Proteomes" id="UP000246991"/>
    </source>
</evidence>
<feature type="region of interest" description="Disordered" evidence="8">
    <location>
        <begin position="81"/>
        <end position="104"/>
    </location>
</feature>
<dbReference type="InterPro" id="IPR029020">
    <property type="entry name" value="Ammonium/urea_transptr"/>
</dbReference>
<keyword evidence="7" id="KW-0924">Ammonia transport</keyword>
<dbReference type="Gene3D" id="1.10.3430.10">
    <property type="entry name" value="Ammonium transporter AmtB like domains"/>
    <property type="match status" value="1"/>
</dbReference>
<proteinExistence type="inferred from homology"/>
<sequence>MPRGWVNGNYKQLGYQVADSVAGFAYSFGGTCIILFIMNLIPGLSLRATEDAEILGIDDAELGEFAYDYVELTREVISDDETVPKMSSDNAASVQRPDIAEKAA</sequence>
<keyword evidence="5 9" id="KW-1133">Transmembrane helix</keyword>
<dbReference type="InterPro" id="IPR001905">
    <property type="entry name" value="Ammonium_transpt"/>
</dbReference>
<evidence type="ECO:0000256" key="4">
    <source>
        <dbReference type="ARBA" id="ARBA00022692"/>
    </source>
</evidence>
<evidence type="ECO:0000313" key="11">
    <source>
        <dbReference type="EMBL" id="PWW76005.1"/>
    </source>
</evidence>
<feature type="transmembrane region" description="Helical" evidence="9">
    <location>
        <begin position="20"/>
        <end position="41"/>
    </location>
</feature>
<keyword evidence="4 9" id="KW-0812">Transmembrane</keyword>
<dbReference type="EMBL" id="PYWC01000039">
    <property type="protein sequence ID" value="PWW76005.1"/>
    <property type="molecule type" value="Genomic_DNA"/>
</dbReference>
<dbReference type="Pfam" id="PF00909">
    <property type="entry name" value="Ammonium_transp"/>
    <property type="match status" value="1"/>
</dbReference>
<comment type="similarity">
    <text evidence="2">Belongs to the ammonia transporter channel (TC 1.A.11.2) family.</text>
</comment>
<evidence type="ECO:0000259" key="10">
    <source>
        <dbReference type="Pfam" id="PF00909"/>
    </source>
</evidence>
<keyword evidence="3" id="KW-0813">Transport</keyword>
<dbReference type="InterPro" id="IPR024041">
    <property type="entry name" value="NH4_transpt_AmtB-like_dom"/>
</dbReference>
<dbReference type="PANTHER" id="PTHR43029:SF10">
    <property type="entry name" value="AMMONIUM TRANSPORTER MEP2"/>
    <property type="match status" value="1"/>
</dbReference>
<comment type="caution">
    <text evidence="11">The sequence shown here is derived from an EMBL/GenBank/DDBJ whole genome shotgun (WGS) entry which is preliminary data.</text>
</comment>
<dbReference type="STRING" id="42249.A0A317SNM2"/>
<evidence type="ECO:0000256" key="7">
    <source>
        <dbReference type="ARBA" id="ARBA00023177"/>
    </source>
</evidence>
<evidence type="ECO:0000256" key="2">
    <source>
        <dbReference type="ARBA" id="ARBA00005887"/>
    </source>
</evidence>
<evidence type="ECO:0000256" key="1">
    <source>
        <dbReference type="ARBA" id="ARBA00004141"/>
    </source>
</evidence>
<evidence type="ECO:0000256" key="6">
    <source>
        <dbReference type="ARBA" id="ARBA00023136"/>
    </source>
</evidence>
<dbReference type="GO" id="GO:0008519">
    <property type="term" value="F:ammonium channel activity"/>
    <property type="evidence" value="ECO:0007669"/>
    <property type="project" value="InterPro"/>
</dbReference>
<organism evidence="11 12">
    <name type="scientific">Tuber magnatum</name>
    <name type="common">white Piedmont truffle</name>
    <dbReference type="NCBI Taxonomy" id="42249"/>
    <lineage>
        <taxon>Eukaryota</taxon>
        <taxon>Fungi</taxon>
        <taxon>Dikarya</taxon>
        <taxon>Ascomycota</taxon>
        <taxon>Pezizomycotina</taxon>
        <taxon>Pezizomycetes</taxon>
        <taxon>Pezizales</taxon>
        <taxon>Tuberaceae</taxon>
        <taxon>Tuber</taxon>
    </lineage>
</organism>
<evidence type="ECO:0000256" key="3">
    <source>
        <dbReference type="ARBA" id="ARBA00022448"/>
    </source>
</evidence>
<comment type="subcellular location">
    <subcellularLocation>
        <location evidence="1">Membrane</location>
        <topology evidence="1">Multi-pass membrane protein</topology>
    </subcellularLocation>
</comment>
<keyword evidence="12" id="KW-1185">Reference proteome</keyword>
<protein>
    <recommendedName>
        <fullName evidence="10">Ammonium transporter AmtB-like domain-containing protein</fullName>
    </recommendedName>
</protein>
<dbReference type="AlphaFoldDB" id="A0A317SNM2"/>
<dbReference type="SUPFAM" id="SSF111352">
    <property type="entry name" value="Ammonium transporter"/>
    <property type="match status" value="1"/>
</dbReference>
<dbReference type="Proteomes" id="UP000246991">
    <property type="component" value="Unassembled WGS sequence"/>
</dbReference>